<dbReference type="Proteomes" id="UP000199120">
    <property type="component" value="Unassembled WGS sequence"/>
</dbReference>
<dbReference type="SUPFAM" id="SSF53448">
    <property type="entry name" value="Nucleotide-diphospho-sugar transferases"/>
    <property type="match status" value="1"/>
</dbReference>
<dbReference type="GO" id="GO:0005886">
    <property type="term" value="C:plasma membrane"/>
    <property type="evidence" value="ECO:0007669"/>
    <property type="project" value="UniProtKB-SubCell"/>
</dbReference>
<evidence type="ECO:0000256" key="5">
    <source>
        <dbReference type="ARBA" id="ARBA00023136"/>
    </source>
</evidence>
<keyword evidence="8" id="KW-1185">Reference proteome</keyword>
<gene>
    <name evidence="7" type="ORF">SAMN05192542_104454</name>
</gene>
<dbReference type="PANTHER" id="PTHR43646:SF2">
    <property type="entry name" value="GLYCOSYLTRANSFERASE 2-LIKE DOMAIN-CONTAINING PROTEIN"/>
    <property type="match status" value="1"/>
</dbReference>
<dbReference type="Pfam" id="PF00535">
    <property type="entry name" value="Glycos_transf_2"/>
    <property type="match status" value="1"/>
</dbReference>
<dbReference type="RefSeq" id="WP_090547648.1">
    <property type="nucleotide sequence ID" value="NZ_FNSR01000002.1"/>
</dbReference>
<dbReference type="InterPro" id="IPR001173">
    <property type="entry name" value="Glyco_trans_2-like"/>
</dbReference>
<accession>A0A1H7LS33</accession>
<organism evidence="7 8">
    <name type="scientific">Paraburkholderia caballeronis</name>
    <dbReference type="NCBI Taxonomy" id="416943"/>
    <lineage>
        <taxon>Bacteria</taxon>
        <taxon>Pseudomonadati</taxon>
        <taxon>Pseudomonadota</taxon>
        <taxon>Betaproteobacteria</taxon>
        <taxon>Burkholderiales</taxon>
        <taxon>Burkholderiaceae</taxon>
        <taxon>Paraburkholderia</taxon>
    </lineage>
</organism>
<evidence type="ECO:0000259" key="6">
    <source>
        <dbReference type="Pfam" id="PF00535"/>
    </source>
</evidence>
<evidence type="ECO:0000313" key="7">
    <source>
        <dbReference type="EMBL" id="SEL01197.1"/>
    </source>
</evidence>
<evidence type="ECO:0000313" key="8">
    <source>
        <dbReference type="Proteomes" id="UP000199120"/>
    </source>
</evidence>
<dbReference type="STRING" id="416943.SAMN05445871_3723"/>
<comment type="subcellular location">
    <subcellularLocation>
        <location evidence="1">Cell membrane</location>
    </subcellularLocation>
</comment>
<evidence type="ECO:0000256" key="2">
    <source>
        <dbReference type="ARBA" id="ARBA00022475"/>
    </source>
</evidence>
<dbReference type="OrthoDB" id="9777873at2"/>
<keyword evidence="5" id="KW-0472">Membrane</keyword>
<dbReference type="AlphaFoldDB" id="A0A1H7LS33"/>
<keyword evidence="3" id="KW-0328">Glycosyltransferase</keyword>
<sequence length="216" mass="22680">MIGIVIPAHNEADLLARCLRAACTATARHHAHSGEIARIVVVLDACSDGSDAICAAFDVDTIAVDARNVGIARARGTAHLLDRGARWLAFTDADSMVAPDWLSEQLALGADAVCGPVDIDDWSAHPPQTRDAFARAYVDADGHRHVHGANLGVSAAAYRLAGGFEPLECAEDVALVCALLAAGVRVAWSARPRVVTSARRIARVRGGFADTLARMG</sequence>
<evidence type="ECO:0000256" key="1">
    <source>
        <dbReference type="ARBA" id="ARBA00004236"/>
    </source>
</evidence>
<evidence type="ECO:0000256" key="4">
    <source>
        <dbReference type="ARBA" id="ARBA00022679"/>
    </source>
</evidence>
<dbReference type="EMBL" id="FOAJ01000004">
    <property type="protein sequence ID" value="SEL01197.1"/>
    <property type="molecule type" value="Genomic_DNA"/>
</dbReference>
<keyword evidence="4 7" id="KW-0808">Transferase</keyword>
<keyword evidence="2" id="KW-1003">Cell membrane</keyword>
<proteinExistence type="predicted"/>
<dbReference type="Gene3D" id="3.90.550.10">
    <property type="entry name" value="Spore Coat Polysaccharide Biosynthesis Protein SpsA, Chain A"/>
    <property type="match status" value="1"/>
</dbReference>
<evidence type="ECO:0000256" key="3">
    <source>
        <dbReference type="ARBA" id="ARBA00022676"/>
    </source>
</evidence>
<protein>
    <submittedName>
        <fullName evidence="7">Glycosyl transferase family 2</fullName>
    </submittedName>
</protein>
<name>A0A1H7LS33_9BURK</name>
<reference evidence="8" key="1">
    <citation type="submission" date="2016-10" db="EMBL/GenBank/DDBJ databases">
        <authorList>
            <person name="Varghese N."/>
            <person name="Submissions S."/>
        </authorList>
    </citation>
    <scope>NUCLEOTIDE SEQUENCE [LARGE SCALE GENOMIC DNA]</scope>
    <source>
        <strain evidence="8">LMG 26416</strain>
    </source>
</reference>
<dbReference type="CDD" id="cd00761">
    <property type="entry name" value="Glyco_tranf_GTA_type"/>
    <property type="match status" value="1"/>
</dbReference>
<dbReference type="InterPro" id="IPR029044">
    <property type="entry name" value="Nucleotide-diphossugar_trans"/>
</dbReference>
<dbReference type="GO" id="GO:0016757">
    <property type="term" value="F:glycosyltransferase activity"/>
    <property type="evidence" value="ECO:0007669"/>
    <property type="project" value="UniProtKB-KW"/>
</dbReference>
<dbReference type="PANTHER" id="PTHR43646">
    <property type="entry name" value="GLYCOSYLTRANSFERASE"/>
    <property type="match status" value="1"/>
</dbReference>
<feature type="domain" description="Glycosyltransferase 2-like" evidence="6">
    <location>
        <begin position="4"/>
        <end position="121"/>
    </location>
</feature>